<dbReference type="Gene3D" id="1.20.1640.10">
    <property type="entry name" value="Multidrug efflux transporter AcrB transmembrane domain"/>
    <property type="match status" value="3"/>
</dbReference>
<reference evidence="2 3" key="1">
    <citation type="submission" date="2015-11" db="EMBL/GenBank/DDBJ databases">
        <authorList>
            <person name="Zhang Y."/>
            <person name="Guo Z."/>
        </authorList>
    </citation>
    <scope>NUCLEOTIDE SEQUENCE [LARGE SCALE GENOMIC DNA]</scope>
    <source>
        <strain evidence="2">JGI-4</strain>
    </source>
</reference>
<feature type="transmembrane region" description="Helical" evidence="1">
    <location>
        <begin position="966"/>
        <end position="987"/>
    </location>
</feature>
<evidence type="ECO:0000313" key="3">
    <source>
        <dbReference type="Proteomes" id="UP000182011"/>
    </source>
</evidence>
<accession>A0A0N7MNL1</accession>
<dbReference type="Gene3D" id="3.30.2090.10">
    <property type="entry name" value="Multidrug efflux transporter AcrB TolC docking domain, DN and DC subdomains"/>
    <property type="match status" value="2"/>
</dbReference>
<feature type="transmembrane region" description="Helical" evidence="1">
    <location>
        <begin position="438"/>
        <end position="458"/>
    </location>
</feature>
<dbReference type="PANTHER" id="PTHR32063">
    <property type="match status" value="1"/>
</dbReference>
<dbReference type="PRINTS" id="PR00702">
    <property type="entry name" value="ACRIFLAVINRP"/>
</dbReference>
<dbReference type="Gene3D" id="3.30.70.1440">
    <property type="entry name" value="Multidrug efflux transporter AcrB pore domain"/>
    <property type="match status" value="1"/>
</dbReference>
<dbReference type="EMBL" id="FAOP01000003">
    <property type="protein sequence ID" value="CUU03076.1"/>
    <property type="molecule type" value="Genomic_DNA"/>
</dbReference>
<feature type="transmembrane region" description="Helical" evidence="1">
    <location>
        <begin position="526"/>
        <end position="543"/>
    </location>
</feature>
<evidence type="ECO:0000313" key="2">
    <source>
        <dbReference type="EMBL" id="CUU03076.1"/>
    </source>
</evidence>
<accession>A0A0S4MVZ3</accession>
<keyword evidence="1" id="KW-0812">Transmembrane</keyword>
<feature type="transmembrane region" description="Helical" evidence="1">
    <location>
        <begin position="464"/>
        <end position="495"/>
    </location>
</feature>
<keyword evidence="1" id="KW-0472">Membrane</keyword>
<dbReference type="RefSeq" id="WP_047134945.1">
    <property type="nucleotide sequence ID" value="NZ_CZVJ01000001.1"/>
</dbReference>
<proteinExistence type="predicted"/>
<dbReference type="PANTHER" id="PTHR32063:SF0">
    <property type="entry name" value="SWARMING MOTILITY PROTEIN SWRC"/>
    <property type="match status" value="1"/>
</dbReference>
<feature type="transmembrane region" description="Helical" evidence="1">
    <location>
        <begin position="364"/>
        <end position="384"/>
    </location>
</feature>
<dbReference type="Pfam" id="PF00873">
    <property type="entry name" value="ACR_tran"/>
    <property type="match status" value="2"/>
</dbReference>
<dbReference type="Gene3D" id="3.30.70.1320">
    <property type="entry name" value="Multidrug efflux transporter AcrB pore domain like"/>
    <property type="match status" value="1"/>
</dbReference>
<accession>A0A0P1LFD8</accession>
<feature type="transmembrane region" description="Helical" evidence="1">
    <location>
        <begin position="12"/>
        <end position="32"/>
    </location>
</feature>
<accession>A0A0P1NT58</accession>
<name>A0A0P1LBF7_9BACT</name>
<evidence type="ECO:0000256" key="1">
    <source>
        <dbReference type="SAM" id="Phobius"/>
    </source>
</evidence>
<dbReference type="SUPFAM" id="SSF82866">
    <property type="entry name" value="Multidrug efflux transporter AcrB transmembrane domain"/>
    <property type="match status" value="2"/>
</dbReference>
<dbReference type="InterPro" id="IPR027463">
    <property type="entry name" value="AcrB_DN_DC_subdom"/>
</dbReference>
<accession>A0A0N7MNI3</accession>
<feature type="transmembrane region" description="Helical" evidence="1">
    <location>
        <begin position="1044"/>
        <end position="1071"/>
    </location>
</feature>
<accession>A0A0P1P1L8</accession>
<dbReference type="SUPFAM" id="SSF82714">
    <property type="entry name" value="Multidrug efflux transporter AcrB TolC docking domain, DN and DC subdomains"/>
    <property type="match status" value="1"/>
</dbReference>
<dbReference type="AlphaFoldDB" id="A0A0P1LBF7"/>
<dbReference type="GO" id="GO:0042910">
    <property type="term" value="F:xenobiotic transmembrane transporter activity"/>
    <property type="evidence" value="ECO:0007669"/>
    <property type="project" value="TreeGrafter"/>
</dbReference>
<keyword evidence="1" id="KW-1133">Transmembrane helix</keyword>
<accession>A0A0P1LBF7</accession>
<organism evidence="2 3">
    <name type="scientific">Candidatus Kryptonium thompsonii</name>
    <dbReference type="NCBI Taxonomy" id="1633631"/>
    <lineage>
        <taxon>Bacteria</taxon>
        <taxon>Pseudomonadati</taxon>
        <taxon>Candidatus Kryptoniota</taxon>
        <taxon>Candidatus Kryptonium</taxon>
    </lineage>
</organism>
<gene>
    <name evidence="2" type="ORF">JGI4_00690</name>
</gene>
<dbReference type="Gene3D" id="3.30.70.1430">
    <property type="entry name" value="Multidrug efflux transporter AcrB pore domain"/>
    <property type="match status" value="2"/>
</dbReference>
<dbReference type="GO" id="GO:0005886">
    <property type="term" value="C:plasma membrane"/>
    <property type="evidence" value="ECO:0007669"/>
    <property type="project" value="TreeGrafter"/>
</dbReference>
<dbReference type="STRING" id="1633631.GCA_001442925_00690"/>
<dbReference type="Proteomes" id="UP000182011">
    <property type="component" value="Unassembled WGS sequence"/>
</dbReference>
<dbReference type="SUPFAM" id="SSF82693">
    <property type="entry name" value="Multidrug efflux transporter AcrB pore domain, PN1, PN2, PC1 and PC2 subdomains"/>
    <property type="match status" value="2"/>
</dbReference>
<protein>
    <submittedName>
        <fullName evidence="2">Multidrug efflux pump subunit AcrB</fullName>
    </submittedName>
</protein>
<feature type="transmembrane region" description="Helical" evidence="1">
    <location>
        <begin position="940"/>
        <end position="960"/>
    </location>
</feature>
<feature type="transmembrane region" description="Helical" evidence="1">
    <location>
        <begin position="390"/>
        <end position="414"/>
    </location>
</feature>
<feature type="transmembrane region" description="Helical" evidence="1">
    <location>
        <begin position="1020"/>
        <end position="1038"/>
    </location>
</feature>
<sequence>MLEKILKRPVTVLMFYFTLLILMLFSLTQLAIEITPEIDFPKLYVVANWRGVSAELVERFITTKIEEVAVTVAGVKKVSSRTREGNSWVEIEFQKNVDIDFARLELSEKLASVYRTFPEGAEYPQIQKYVPSEFQELQGFMSLSIYGDAEITKIQKIVDEIIKPSLLGIKGIANVRVLGGVKREILINVDEEKLKNFGVSIYELIKALNEYQIYSLAGYVDEGKIRHFIYTGNYFKDVDEIKNIKISNGQGIYVKLSDFANVVDTISEPNSYSRINGMPFLTVEIDKEPGVNMIKVANLVDEKINELKDLINSRYGLKIEIEKVYDRSKNIKMEIRELANKALISAGFIVLILILFLRNVVSSFIVFLSVIFSISGVIVFLYASGIGLNIMTLSALALSFGIVIDNSIVIFENIQRYFEERRKFDIEVILTAVDEMKLPVVAASLTTVGALVPVFLLPENLKPYFVQFAITAGFVVIFSLLVSLTFIPIVSLKVLNRVKPKKEMRILGFISGVYAKILRWNLRHKWFVFSLVVLLFGLPVWMLPEKIEVNEEKVSFEIFGRKISLVGIAELYNKIFSSKFYVTAKPYIDHILGGTSHLFFKYVYKGELWRWGTETYIVVDIRAPQGTEISRIDEFVRKIEKQLGKNLSHIEKFTSLISNRYATIRVDFNDKVAMTSIPYIIKENLISLCAQTSGFTVSVYGFGPGFYSGGVIIPSFSIQILGYNYDVVKQIAQNIAEIVSQNPRVSDIELDRVPWMSKEYEVVASVDREKLSKYGINLGELIYFIAGKLRMSVENLNMKIENQNVKLKITVSKSGDTDTGVDVRELLESNFVTRDRSVKLADILKVEFVPTMPEIRRENQQYTRYITFNYKGPYNYGSKFTDAVIKSVKVPPGYEVKRVERLLFLFGEREKIPLILIAIVSVCLVFMITASLYESFRKPFVIILSVPMSLIGLFAVFYLFDVNFGRGGYAGLILLIGLSVNNGVILVDKIANSISKSGVKIQDSIYDDILISASFSRVRSILITNFTTIAGFAPFIFTKNIYSLWYPFAVAVSGGLLFSILIVLLVTPVFYKIIVK</sequence>
<feature type="transmembrane region" description="Helical" evidence="1">
    <location>
        <begin position="912"/>
        <end position="933"/>
    </location>
</feature>
<feature type="transmembrane region" description="Helical" evidence="1">
    <location>
        <begin position="338"/>
        <end position="357"/>
    </location>
</feature>
<dbReference type="OrthoDB" id="9809409at2"/>
<dbReference type="InterPro" id="IPR001036">
    <property type="entry name" value="Acrflvin-R"/>
</dbReference>
<accession>A0A0P1MGI4</accession>